<dbReference type="InterPro" id="IPR010987">
    <property type="entry name" value="Glutathione-S-Trfase_C-like"/>
</dbReference>
<accession>A0ABX9B410</accession>
<dbReference type="InterPro" id="IPR004046">
    <property type="entry name" value="GST_C"/>
</dbReference>
<name>A0ABX9B410_9PSED</name>
<proteinExistence type="inferred from homology"/>
<dbReference type="PANTHER" id="PTHR44051:SF22">
    <property type="entry name" value="DISULFIDE-BOND OXIDOREDUCTASE YGHU"/>
    <property type="match status" value="1"/>
</dbReference>
<dbReference type="SUPFAM" id="SSF52833">
    <property type="entry name" value="Thioredoxin-like"/>
    <property type="match status" value="1"/>
</dbReference>
<dbReference type="CDD" id="cd03048">
    <property type="entry name" value="GST_N_Ure2p_like"/>
    <property type="match status" value="1"/>
</dbReference>
<dbReference type="Gene3D" id="3.40.30.10">
    <property type="entry name" value="Glutaredoxin"/>
    <property type="match status" value="1"/>
</dbReference>
<dbReference type="SFLD" id="SFLDG00358">
    <property type="entry name" value="Main_(cytGST)"/>
    <property type="match status" value="1"/>
</dbReference>
<dbReference type="PANTHER" id="PTHR44051">
    <property type="entry name" value="GLUTATHIONE S-TRANSFERASE-RELATED"/>
    <property type="match status" value="1"/>
</dbReference>
<dbReference type="EMBL" id="CP081966">
    <property type="protein sequence ID" value="QZP26243.1"/>
    <property type="molecule type" value="Genomic_DNA"/>
</dbReference>
<evidence type="ECO:0000259" key="3">
    <source>
        <dbReference type="PROSITE" id="PS50405"/>
    </source>
</evidence>
<evidence type="ECO:0000313" key="4">
    <source>
        <dbReference type="EMBL" id="QZP26243.1"/>
    </source>
</evidence>
<dbReference type="SFLD" id="SFLDG01151">
    <property type="entry name" value="Main.2:_Nu-like"/>
    <property type="match status" value="1"/>
</dbReference>
<feature type="domain" description="GST N-terminal" evidence="2">
    <location>
        <begin position="1"/>
        <end position="83"/>
    </location>
</feature>
<comment type="similarity">
    <text evidence="1">Belongs to the GST superfamily.</text>
</comment>
<organism evidence="4 5">
    <name type="scientific">Pseudomonas mosselii</name>
    <dbReference type="NCBI Taxonomy" id="78327"/>
    <lineage>
        <taxon>Bacteria</taxon>
        <taxon>Pseudomonadati</taxon>
        <taxon>Pseudomonadota</taxon>
        <taxon>Gammaproteobacteria</taxon>
        <taxon>Pseudomonadales</taxon>
        <taxon>Pseudomonadaceae</taxon>
        <taxon>Pseudomonas</taxon>
    </lineage>
</organism>
<sequence>MIDFYTYATPNGWKVSVMLEELAAPYRTILVDLAAREQESEAFKALNPNGRIPVIVDHDAEDFCVFESGAILVYLAQKHGALLPEETKARSTVMQWLMFQMGGVGPMMGQANVFNRYFPERIPSVIARYQAESKRLLAVLDRRLAEHEFLAGDYSIADIANWCWARGHEWAGVEVQDLPNLRRWLAAIEQRPAAQRGVKVPFDISDVFGAGRTAVAAETYAQQGQRLFVH</sequence>
<dbReference type="PROSITE" id="PS50405">
    <property type="entry name" value="GST_CTER"/>
    <property type="match status" value="1"/>
</dbReference>
<keyword evidence="5" id="KW-1185">Reference proteome</keyword>
<dbReference type="Gene3D" id="1.20.1050.10">
    <property type="match status" value="1"/>
</dbReference>
<evidence type="ECO:0000259" key="2">
    <source>
        <dbReference type="PROSITE" id="PS50404"/>
    </source>
</evidence>
<dbReference type="SUPFAM" id="SSF47616">
    <property type="entry name" value="GST C-terminal domain-like"/>
    <property type="match status" value="1"/>
</dbReference>
<dbReference type="Proteomes" id="UP000825591">
    <property type="component" value="Chromosome"/>
</dbReference>
<evidence type="ECO:0000256" key="1">
    <source>
        <dbReference type="RuleBase" id="RU003494"/>
    </source>
</evidence>
<dbReference type="InterPro" id="IPR036249">
    <property type="entry name" value="Thioredoxin-like_sf"/>
</dbReference>
<dbReference type="InterPro" id="IPR040079">
    <property type="entry name" value="Glutathione_S-Trfase"/>
</dbReference>
<evidence type="ECO:0000313" key="5">
    <source>
        <dbReference type="Proteomes" id="UP000825591"/>
    </source>
</evidence>
<dbReference type="InterPro" id="IPR036282">
    <property type="entry name" value="Glutathione-S-Trfase_C_sf"/>
</dbReference>
<feature type="domain" description="GST C-terminal" evidence="3">
    <location>
        <begin position="86"/>
        <end position="207"/>
    </location>
</feature>
<reference evidence="4 5" key="1">
    <citation type="submission" date="2021-08" db="EMBL/GenBank/DDBJ databases">
        <title>Bactericidal Effect of Pseudomonas oryziphila sp. nov., a novel Pseudomonas Species Against Xanthomonas oryzae Reduces Disease Severity of Bacterial Leaf Streak of Rice.</title>
        <authorList>
            <person name="Yang R."/>
            <person name="Li S."/>
            <person name="Li Y."/>
            <person name="Yan Y."/>
            <person name="Fang Y."/>
            <person name="Zou L."/>
            <person name="Chen G."/>
        </authorList>
    </citation>
    <scope>NUCLEOTIDE SEQUENCE [LARGE SCALE GENOMIC DNA]</scope>
    <source>
        <strain evidence="4 5">DSM 17497</strain>
    </source>
</reference>
<dbReference type="SFLD" id="SFLDS00019">
    <property type="entry name" value="Glutathione_Transferase_(cytos"/>
    <property type="match status" value="1"/>
</dbReference>
<dbReference type="RefSeq" id="WP_028690312.1">
    <property type="nucleotide sequence ID" value="NZ_CP081966.1"/>
</dbReference>
<dbReference type="Pfam" id="PF02798">
    <property type="entry name" value="GST_N"/>
    <property type="match status" value="1"/>
</dbReference>
<dbReference type="PROSITE" id="PS50404">
    <property type="entry name" value="GST_NTER"/>
    <property type="match status" value="1"/>
</dbReference>
<gene>
    <name evidence="4" type="ORF">K5H97_26230</name>
</gene>
<dbReference type="Pfam" id="PF00043">
    <property type="entry name" value="GST_C"/>
    <property type="match status" value="1"/>
</dbReference>
<dbReference type="InterPro" id="IPR004045">
    <property type="entry name" value="Glutathione_S-Trfase_N"/>
</dbReference>
<protein>
    <submittedName>
        <fullName evidence="4">Glutathione S-transferase N-terminal domain-containing protein</fullName>
    </submittedName>
</protein>